<reference evidence="1" key="1">
    <citation type="submission" date="2019-08" db="EMBL/GenBank/DDBJ databases">
        <authorList>
            <person name="Kucharzyk K."/>
            <person name="Murdoch R.W."/>
            <person name="Higgins S."/>
            <person name="Loffler F."/>
        </authorList>
    </citation>
    <scope>NUCLEOTIDE SEQUENCE</scope>
</reference>
<comment type="caution">
    <text evidence="1">The sequence shown here is derived from an EMBL/GenBank/DDBJ whole genome shotgun (WGS) entry which is preliminary data.</text>
</comment>
<dbReference type="AlphaFoldDB" id="A0A644ZTF6"/>
<protein>
    <submittedName>
        <fullName evidence="1">Uncharacterized protein</fullName>
    </submittedName>
</protein>
<dbReference type="EMBL" id="VSSQ01010329">
    <property type="protein sequence ID" value="MPM44047.1"/>
    <property type="molecule type" value="Genomic_DNA"/>
</dbReference>
<accession>A0A644ZTF6</accession>
<organism evidence="1">
    <name type="scientific">bioreactor metagenome</name>
    <dbReference type="NCBI Taxonomy" id="1076179"/>
    <lineage>
        <taxon>unclassified sequences</taxon>
        <taxon>metagenomes</taxon>
        <taxon>ecological metagenomes</taxon>
    </lineage>
</organism>
<sequence length="170" mass="19121">MGDDEAYQHLPGVLPEHADARAVFARALQKRVTLVRLRADCRIVRVQIKIVPPVRGKFRLGTVDLTAVFRVPKMQHALLGNQRITAFFVGFQAKALSAFGNFPDVEIRVVDDNHGFIIPYFKDTARRIFSAQKQDARLGVLCFVLHQALQQKSANKTFQRSPGNAGKQIR</sequence>
<evidence type="ECO:0000313" key="1">
    <source>
        <dbReference type="EMBL" id="MPM44047.1"/>
    </source>
</evidence>
<gene>
    <name evidence="1" type="ORF">SDC9_90725</name>
</gene>
<proteinExistence type="predicted"/>
<name>A0A644ZTF6_9ZZZZ</name>